<feature type="coiled-coil region" evidence="1">
    <location>
        <begin position="125"/>
        <end position="342"/>
    </location>
</feature>
<dbReference type="GeneID" id="18907784"/>
<feature type="compositionally biased region" description="Basic residues" evidence="2">
    <location>
        <begin position="543"/>
        <end position="557"/>
    </location>
</feature>
<dbReference type="KEGG" id="pco:PHACADRAFT_117064"/>
<name>K5WG26_PHACS</name>
<protein>
    <submittedName>
        <fullName evidence="3">Uncharacterized protein</fullName>
    </submittedName>
</protein>
<keyword evidence="1" id="KW-0175">Coiled coil</keyword>
<accession>K5WG26</accession>
<dbReference type="HOGENOM" id="CLU_029096_0_0_1"/>
<dbReference type="AlphaFoldDB" id="K5WG26"/>
<dbReference type="EMBL" id="JH930470">
    <property type="protein sequence ID" value="EKM58265.1"/>
    <property type="molecule type" value="Genomic_DNA"/>
</dbReference>
<evidence type="ECO:0000313" key="4">
    <source>
        <dbReference type="Proteomes" id="UP000008370"/>
    </source>
</evidence>
<feature type="region of interest" description="Disordered" evidence="2">
    <location>
        <begin position="376"/>
        <end position="582"/>
    </location>
</feature>
<reference evidence="3 4" key="1">
    <citation type="journal article" date="2012" name="BMC Genomics">
        <title>Comparative genomics of the white-rot fungi, Phanerochaete carnosa and P. chrysosporium, to elucidate the genetic basis of the distinct wood types they colonize.</title>
        <authorList>
            <person name="Suzuki H."/>
            <person name="MacDonald J."/>
            <person name="Syed K."/>
            <person name="Salamov A."/>
            <person name="Hori C."/>
            <person name="Aerts A."/>
            <person name="Henrissat B."/>
            <person name="Wiebenga A."/>
            <person name="vanKuyk P.A."/>
            <person name="Barry K."/>
            <person name="Lindquist E."/>
            <person name="LaButti K."/>
            <person name="Lapidus A."/>
            <person name="Lucas S."/>
            <person name="Coutinho P."/>
            <person name="Gong Y."/>
            <person name="Samejima M."/>
            <person name="Mahadevan R."/>
            <person name="Abou-Zaid M."/>
            <person name="de Vries R.P."/>
            <person name="Igarashi K."/>
            <person name="Yadav J.S."/>
            <person name="Grigoriev I.V."/>
            <person name="Master E.R."/>
        </authorList>
    </citation>
    <scope>NUCLEOTIDE SEQUENCE [LARGE SCALE GENOMIC DNA]</scope>
    <source>
        <strain evidence="3 4">HHB-10118-sp</strain>
    </source>
</reference>
<sequence>MSRKTPTPIRIAPSSAPLEAMVAKQQSNIDELVTRNRSLEQSINKLKAELSAEKAKSDATAQQLHQQHKAEQGEWREGCDSLQSLWRIAHLKAVVDLEKERTVAFKLKEDLRSERLARLQRDFQIGQFQAREAELEDRVQELTLDNGERNGQTQEELAALETTVQEQQREADERKEELEEAIQSKKQLEKALAGLRKEHTSLLASSSSSSADLERTNLQVEGLKSSLAELQGRYNDIQVQNADLLRQLEKWRNIENREGGELETIRKRKIELEIQVKEQEERLAEAEEAQTLLKTKYQTRIQQYKVSLNDHASALDDANNELDEREREIEEFKLQLAEAEETIAGLGFKASRSTVAASPKQKRKPQVDDLDDEIQEINGHAPRPPSLPYSPIAKSTNKPRPRPVKKAPQAIDRGGSDSDIELVGEPSRPQKAPDPFNFDFGDLGGDDEIEETVPSKKDKGKGKAIVNSAPPKKPRGRPKKQKSQSPEPEDIPVEAPNSPGRGKGKRKANSVNDGAVDDALPKKRGKKVVADSDSGDVPLSKPASKKNVVKPPPKTKGKAREASLTRDANSDSGEVAVVQKKKKRKINVFSKSDAPAAFDFRSFSNGTDGGLNIPLELSPVKPGEQAPSLLGKALSGLGGSGSRR</sequence>
<evidence type="ECO:0000313" key="3">
    <source>
        <dbReference type="EMBL" id="EKM58265.1"/>
    </source>
</evidence>
<feature type="compositionally biased region" description="Basic residues" evidence="2">
    <location>
        <begin position="472"/>
        <end position="482"/>
    </location>
</feature>
<keyword evidence="4" id="KW-1185">Reference proteome</keyword>
<proteinExistence type="predicted"/>
<evidence type="ECO:0000256" key="1">
    <source>
        <dbReference type="SAM" id="Coils"/>
    </source>
</evidence>
<gene>
    <name evidence="3" type="ORF">PHACADRAFT_117064</name>
</gene>
<dbReference type="RefSeq" id="XP_007393587.1">
    <property type="nucleotide sequence ID" value="XM_007393525.1"/>
</dbReference>
<feature type="region of interest" description="Disordered" evidence="2">
    <location>
        <begin position="54"/>
        <end position="75"/>
    </location>
</feature>
<evidence type="ECO:0000256" key="2">
    <source>
        <dbReference type="SAM" id="MobiDB-lite"/>
    </source>
</evidence>
<organism evidence="3 4">
    <name type="scientific">Phanerochaete carnosa (strain HHB-10118-sp)</name>
    <name type="common">White-rot fungus</name>
    <name type="synonym">Peniophora carnosa</name>
    <dbReference type="NCBI Taxonomy" id="650164"/>
    <lineage>
        <taxon>Eukaryota</taxon>
        <taxon>Fungi</taxon>
        <taxon>Dikarya</taxon>
        <taxon>Basidiomycota</taxon>
        <taxon>Agaricomycotina</taxon>
        <taxon>Agaricomycetes</taxon>
        <taxon>Polyporales</taxon>
        <taxon>Phanerochaetaceae</taxon>
        <taxon>Phanerochaete</taxon>
    </lineage>
</organism>
<dbReference type="InParanoid" id="K5WG26"/>
<feature type="region of interest" description="Disordered" evidence="2">
    <location>
        <begin position="598"/>
        <end position="644"/>
    </location>
</feature>
<dbReference type="Proteomes" id="UP000008370">
    <property type="component" value="Unassembled WGS sequence"/>
</dbReference>
<dbReference type="OrthoDB" id="2681654at2759"/>